<organism evidence="4 5">
    <name type="scientific">Ceratobasidium theobromae</name>
    <dbReference type="NCBI Taxonomy" id="1582974"/>
    <lineage>
        <taxon>Eukaryota</taxon>
        <taxon>Fungi</taxon>
        <taxon>Dikarya</taxon>
        <taxon>Basidiomycota</taxon>
        <taxon>Agaricomycotina</taxon>
        <taxon>Agaricomycetes</taxon>
        <taxon>Cantharellales</taxon>
        <taxon>Ceratobasidiaceae</taxon>
        <taxon>Ceratobasidium</taxon>
    </lineage>
</organism>
<gene>
    <name evidence="4" type="ORF">CTheo_7019</name>
</gene>
<dbReference type="SUPFAM" id="SSF50685">
    <property type="entry name" value="Barwin-like endoglucanases"/>
    <property type="match status" value="1"/>
</dbReference>
<evidence type="ECO:0000256" key="2">
    <source>
        <dbReference type="SAM" id="SignalP"/>
    </source>
</evidence>
<protein>
    <submittedName>
        <fullName evidence="4">Putative effector protein</fullName>
    </submittedName>
</protein>
<dbReference type="InterPro" id="IPR036908">
    <property type="entry name" value="RlpA-like_sf"/>
</dbReference>
<accession>A0A5N5QD08</accession>
<dbReference type="Pfam" id="PF03330">
    <property type="entry name" value="DPBB_1"/>
    <property type="match status" value="1"/>
</dbReference>
<keyword evidence="1 2" id="KW-0732">Signal</keyword>
<reference evidence="4 5" key="1">
    <citation type="journal article" date="2019" name="Fungal Biol. Biotechnol.">
        <title>Draft genome sequence of fastidious pathogen Ceratobasidium theobromae, which causes vascular-streak dieback in Theobroma cacao.</title>
        <authorList>
            <person name="Ali S.S."/>
            <person name="Asman A."/>
            <person name="Shao J."/>
            <person name="Firmansyah A.P."/>
            <person name="Susilo A.W."/>
            <person name="Rosmana A."/>
            <person name="McMahon P."/>
            <person name="Junaid M."/>
            <person name="Guest D."/>
            <person name="Kheng T.Y."/>
            <person name="Meinhardt L.W."/>
            <person name="Bailey B.A."/>
        </authorList>
    </citation>
    <scope>NUCLEOTIDE SEQUENCE [LARGE SCALE GENOMIC DNA]</scope>
    <source>
        <strain evidence="4 5">CT2</strain>
    </source>
</reference>
<dbReference type="Gene3D" id="2.40.40.10">
    <property type="entry name" value="RlpA-like domain"/>
    <property type="match status" value="1"/>
</dbReference>
<dbReference type="PANTHER" id="PTHR31836:SF28">
    <property type="entry name" value="SRCR DOMAIN-CONTAINING PROTEIN-RELATED"/>
    <property type="match status" value="1"/>
</dbReference>
<evidence type="ECO:0000313" key="4">
    <source>
        <dbReference type="EMBL" id="KAB5589544.1"/>
    </source>
</evidence>
<dbReference type="OrthoDB" id="623670at2759"/>
<dbReference type="InterPro" id="IPR009009">
    <property type="entry name" value="RlpA-like_DPBB"/>
</dbReference>
<proteinExistence type="predicted"/>
<evidence type="ECO:0000313" key="5">
    <source>
        <dbReference type="Proteomes" id="UP000383932"/>
    </source>
</evidence>
<feature type="signal peptide" evidence="2">
    <location>
        <begin position="1"/>
        <end position="23"/>
    </location>
</feature>
<dbReference type="Proteomes" id="UP000383932">
    <property type="component" value="Unassembled WGS sequence"/>
</dbReference>
<dbReference type="InterPro" id="IPR051477">
    <property type="entry name" value="Expansin_CellWall"/>
</dbReference>
<evidence type="ECO:0000259" key="3">
    <source>
        <dbReference type="Pfam" id="PF03330"/>
    </source>
</evidence>
<dbReference type="CDD" id="cd22191">
    <property type="entry name" value="DPBB_RlpA_EXP_N-like"/>
    <property type="match status" value="1"/>
</dbReference>
<evidence type="ECO:0000256" key="1">
    <source>
        <dbReference type="ARBA" id="ARBA00022729"/>
    </source>
</evidence>
<dbReference type="EMBL" id="SSOP01000256">
    <property type="protein sequence ID" value="KAB5589544.1"/>
    <property type="molecule type" value="Genomic_DNA"/>
</dbReference>
<feature type="domain" description="RlpA-like protein double-psi beta-barrel" evidence="3">
    <location>
        <begin position="75"/>
        <end position="140"/>
    </location>
</feature>
<sequence>MYALNKLLVIIALVLGFVSSALAVPVEFEASLNSTLFVRGSYGVTHNGWATYYNPSAGVGACGWSDSDSELVAAIGTSLYQQMMVDRNPNHCKACGKSAKVTWRGKSVTVKIVDRCPGCGYNDIDLSPAAFRRLAALGVGKLIGSSWKFN</sequence>
<dbReference type="PANTHER" id="PTHR31836">
    <property type="match status" value="1"/>
</dbReference>
<name>A0A5N5QD08_9AGAM</name>
<feature type="chain" id="PRO_5024411878" evidence="2">
    <location>
        <begin position="24"/>
        <end position="150"/>
    </location>
</feature>
<dbReference type="AlphaFoldDB" id="A0A5N5QD08"/>
<keyword evidence="5" id="KW-1185">Reference proteome</keyword>
<comment type="caution">
    <text evidence="4">The sequence shown here is derived from an EMBL/GenBank/DDBJ whole genome shotgun (WGS) entry which is preliminary data.</text>
</comment>